<protein>
    <recommendedName>
        <fullName evidence="1">Heterokaryon incompatibility domain-containing protein</fullName>
    </recommendedName>
</protein>
<comment type="caution">
    <text evidence="2">The sequence shown here is derived from an EMBL/GenBank/DDBJ whole genome shotgun (WGS) entry which is preliminary data.</text>
</comment>
<sequence>MVNTTPQSAQGYQPLTAASNEIRILCLEPAEKSESEIRCRIEHVPLAASSNYVALSYCWGGSDKTVPVTVDGQTTFVTPRLAGALAELRRRKYTRIWADAICINQDDDEERSHQVLRMAAIYRSAGAVIAWLGDADPSAIQSVIRLIDGVEALLKFNNHSDKLQCLGSRSAWHRVRDSKTPNDQMRRKRALRRVVLGVQKLLDKNTPKDLYPVNKTKDALAHIRKNLRDSDWRALGKLLSCEYWSRVWIIQELSMANRLQVVWGRHDFSFLDLTHLVMAYKIMRKANVVEDAVPSRACRHIKNLLEFKNLQGGLTSVPLIRALKMTSFAKSSDVRDKVYGLMGLTYDGSVIFPTPSYGSDVRRVNEDATLRIIRLKRSLDHIIFRSKSPGSWVIDWFDSETWLDSRAVSYLSGTMKFHAKYRDYTKWEAAPSSLPTVTVEGQRLVVKGLIVDTIRICSATFEERRSSSKQLPGSESRRSSQKVQKLSQGKIEYGLFMCFCILHNKDLNTAHFLMGIQLALQKMTSGKRDLTESEMNAADILKWVNCPMNSSFMIGGHGLRWWLRHEPQAWYDRAGIGLANGNEIRTNC</sequence>
<gene>
    <name evidence="2" type="ORF">G7Z17_g7348</name>
</gene>
<keyword evidence="3" id="KW-1185">Reference proteome</keyword>
<dbReference type="AlphaFoldDB" id="A0A9P5H991"/>
<dbReference type="OrthoDB" id="5571888at2759"/>
<dbReference type="InterPro" id="IPR052895">
    <property type="entry name" value="HetReg/Transcr_Mod"/>
</dbReference>
<evidence type="ECO:0000259" key="1">
    <source>
        <dbReference type="Pfam" id="PF06985"/>
    </source>
</evidence>
<name>A0A9P5H991_9HYPO</name>
<feature type="domain" description="Heterokaryon incompatibility" evidence="1">
    <location>
        <begin position="52"/>
        <end position="252"/>
    </location>
</feature>
<dbReference type="PANTHER" id="PTHR24148">
    <property type="entry name" value="ANKYRIN REPEAT DOMAIN-CONTAINING PROTEIN 39 HOMOLOG-RELATED"/>
    <property type="match status" value="1"/>
</dbReference>
<dbReference type="PANTHER" id="PTHR24148:SF73">
    <property type="entry name" value="HET DOMAIN PROTEIN (AFU_ORTHOLOGUE AFUA_8G01020)"/>
    <property type="match status" value="1"/>
</dbReference>
<reference evidence="2" key="1">
    <citation type="submission" date="2020-03" db="EMBL/GenBank/DDBJ databases">
        <title>Draft Genome Sequence of Cylindrodendrum hubeiense.</title>
        <authorList>
            <person name="Buettner E."/>
            <person name="Kellner H."/>
        </authorList>
    </citation>
    <scope>NUCLEOTIDE SEQUENCE</scope>
    <source>
        <strain evidence="2">IHI 201604</strain>
    </source>
</reference>
<organism evidence="2 3">
    <name type="scientific">Cylindrodendrum hubeiense</name>
    <dbReference type="NCBI Taxonomy" id="595255"/>
    <lineage>
        <taxon>Eukaryota</taxon>
        <taxon>Fungi</taxon>
        <taxon>Dikarya</taxon>
        <taxon>Ascomycota</taxon>
        <taxon>Pezizomycotina</taxon>
        <taxon>Sordariomycetes</taxon>
        <taxon>Hypocreomycetidae</taxon>
        <taxon>Hypocreales</taxon>
        <taxon>Nectriaceae</taxon>
        <taxon>Cylindrodendrum</taxon>
    </lineage>
</organism>
<dbReference type="EMBL" id="JAANBB010000161">
    <property type="protein sequence ID" value="KAF7548006.1"/>
    <property type="molecule type" value="Genomic_DNA"/>
</dbReference>
<evidence type="ECO:0000313" key="2">
    <source>
        <dbReference type="EMBL" id="KAF7548006.1"/>
    </source>
</evidence>
<dbReference type="InterPro" id="IPR010730">
    <property type="entry name" value="HET"/>
</dbReference>
<proteinExistence type="predicted"/>
<dbReference type="Proteomes" id="UP000722485">
    <property type="component" value="Unassembled WGS sequence"/>
</dbReference>
<dbReference type="Pfam" id="PF06985">
    <property type="entry name" value="HET"/>
    <property type="match status" value="1"/>
</dbReference>
<evidence type="ECO:0000313" key="3">
    <source>
        <dbReference type="Proteomes" id="UP000722485"/>
    </source>
</evidence>
<accession>A0A9P5H991</accession>